<feature type="transmembrane region" description="Helical" evidence="1">
    <location>
        <begin position="286"/>
        <end position="304"/>
    </location>
</feature>
<reference evidence="2" key="1">
    <citation type="journal article" date="2022" name="Arch. Microbiol.">
        <title>Pseudodesulfovibrio sediminis sp. nov., a mesophilic and neutrophilic sulfate-reducing bacterium isolated from sediment of a brackish lake.</title>
        <authorList>
            <person name="Takahashi A."/>
            <person name="Kojima H."/>
            <person name="Watanabe M."/>
            <person name="Fukui M."/>
        </authorList>
    </citation>
    <scope>NUCLEOTIDE SEQUENCE</scope>
    <source>
        <strain evidence="2">SF6</strain>
    </source>
</reference>
<feature type="transmembrane region" description="Helical" evidence="1">
    <location>
        <begin position="255"/>
        <end position="280"/>
    </location>
</feature>
<keyword evidence="3" id="KW-1185">Reference proteome</keyword>
<gene>
    <name evidence="2" type="ORF">PSDVSF_07990</name>
</gene>
<evidence type="ECO:0008006" key="4">
    <source>
        <dbReference type="Google" id="ProtNLM"/>
    </source>
</evidence>
<feature type="transmembrane region" description="Helical" evidence="1">
    <location>
        <begin position="126"/>
        <end position="144"/>
    </location>
</feature>
<feature type="transmembrane region" description="Helical" evidence="1">
    <location>
        <begin position="97"/>
        <end position="114"/>
    </location>
</feature>
<keyword evidence="1" id="KW-0472">Membrane</keyword>
<proteinExistence type="predicted"/>
<name>A0ABM7P3Y8_9BACT</name>
<organism evidence="2 3">
    <name type="scientific">Pseudodesulfovibrio sediminis</name>
    <dbReference type="NCBI Taxonomy" id="2810563"/>
    <lineage>
        <taxon>Bacteria</taxon>
        <taxon>Pseudomonadati</taxon>
        <taxon>Thermodesulfobacteriota</taxon>
        <taxon>Desulfovibrionia</taxon>
        <taxon>Desulfovibrionales</taxon>
        <taxon>Desulfovibrionaceae</taxon>
    </lineage>
</organism>
<sequence length="325" mass="35351">MNKIYDFTKTLLIDAIKACYELFKVMIPVIIGVKILQELDLIQYLAWPLKPFMGMLGLPAELGLAWASAMVNSMYAGLIVFLSLIQDLSITTEQATVFSVIILIGHGFPIEGIIARKAGARMIFQVLIRAVGAFVLGFILHQIYSTTGTLQGPALIALQTTSQPDPTLLQWATGKAMNLLSIFGIVLGLMLVMRILHAIRAVELMNMILQPILKIIGIGPKASAITIIGLTLGLSYGGGLIIAEAKSGNVGRKDIFYSLTLMGLCHSLIEDTLLVMLIGAHLSGVFWGRFLFGLVVLTILVQLTKHIPTSFSNRFLWGDPKPSTT</sequence>
<keyword evidence="1" id="KW-1133">Transmembrane helix</keyword>
<feature type="transmembrane region" description="Helical" evidence="1">
    <location>
        <begin position="224"/>
        <end position="243"/>
    </location>
</feature>
<evidence type="ECO:0000313" key="3">
    <source>
        <dbReference type="Proteomes" id="UP001053296"/>
    </source>
</evidence>
<evidence type="ECO:0000313" key="2">
    <source>
        <dbReference type="EMBL" id="BCS87557.1"/>
    </source>
</evidence>
<protein>
    <recommendedName>
        <fullName evidence="4">Nucleoside transporter/FeoB GTPase Gate domain-containing protein</fullName>
    </recommendedName>
</protein>
<evidence type="ECO:0000256" key="1">
    <source>
        <dbReference type="SAM" id="Phobius"/>
    </source>
</evidence>
<dbReference type="EMBL" id="AP024485">
    <property type="protein sequence ID" value="BCS87557.1"/>
    <property type="molecule type" value="Genomic_DNA"/>
</dbReference>
<feature type="transmembrane region" description="Helical" evidence="1">
    <location>
        <begin position="62"/>
        <end position="85"/>
    </location>
</feature>
<feature type="transmembrane region" description="Helical" evidence="1">
    <location>
        <begin position="176"/>
        <end position="196"/>
    </location>
</feature>
<keyword evidence="1" id="KW-0812">Transmembrane</keyword>
<dbReference type="RefSeq" id="WP_229593933.1">
    <property type="nucleotide sequence ID" value="NZ_AP024485.1"/>
</dbReference>
<accession>A0ABM7P3Y8</accession>
<dbReference type="Proteomes" id="UP001053296">
    <property type="component" value="Chromosome"/>
</dbReference>